<evidence type="ECO:0000256" key="1">
    <source>
        <dbReference type="SAM" id="MobiDB-lite"/>
    </source>
</evidence>
<keyword evidence="3" id="KW-1185">Reference proteome</keyword>
<accession>A0ABX1K616</accession>
<dbReference type="EMBL" id="JAAXOY010000568">
    <property type="protein sequence ID" value="NKY41097.1"/>
    <property type="molecule type" value="Genomic_DNA"/>
</dbReference>
<comment type="caution">
    <text evidence="2">The sequence shown here is derived from an EMBL/GenBank/DDBJ whole genome shotgun (WGS) entry which is preliminary data.</text>
</comment>
<name>A0ABX1K616_9CELL</name>
<proteinExistence type="predicted"/>
<reference evidence="2 3" key="1">
    <citation type="submission" date="2020-04" db="EMBL/GenBank/DDBJ databases">
        <title>MicrobeNet Type strains.</title>
        <authorList>
            <person name="Nicholson A.C."/>
        </authorList>
    </citation>
    <scope>NUCLEOTIDE SEQUENCE [LARGE SCALE GENOMIC DNA]</scope>
    <source>
        <strain evidence="2 3">ATCC BAA-787</strain>
    </source>
</reference>
<organism evidence="2 3">
    <name type="scientific">Cellulomonas septica</name>
    <dbReference type="NCBI Taxonomy" id="285080"/>
    <lineage>
        <taxon>Bacteria</taxon>
        <taxon>Bacillati</taxon>
        <taxon>Actinomycetota</taxon>
        <taxon>Actinomycetes</taxon>
        <taxon>Micrococcales</taxon>
        <taxon>Cellulomonadaceae</taxon>
        <taxon>Cellulomonas</taxon>
    </lineage>
</organism>
<dbReference type="Proteomes" id="UP000777774">
    <property type="component" value="Unassembled WGS sequence"/>
</dbReference>
<evidence type="ECO:0000313" key="3">
    <source>
        <dbReference type="Proteomes" id="UP000777774"/>
    </source>
</evidence>
<evidence type="ECO:0008006" key="4">
    <source>
        <dbReference type="Google" id="ProtNLM"/>
    </source>
</evidence>
<protein>
    <recommendedName>
        <fullName evidence="4">Lipoprotein LpqB beta-propeller domain-containing protein</fullName>
    </recommendedName>
</protein>
<feature type="non-terminal residue" evidence="2">
    <location>
        <position position="172"/>
    </location>
</feature>
<dbReference type="RefSeq" id="WP_210728713.1">
    <property type="nucleotide sequence ID" value="NZ_JAAXOY010000568.1"/>
</dbReference>
<sequence length="172" mass="16720">MATLLVACATPLGPVTSRPTGAARVDGTPFAGLSACGSQPFVAVVRGFTAAGEVVEGPGSSPSSDILGVGPDGSVTPVTNDLGSYAFGLTDDAATVYASPTPDVAPAARATPADDVLAIDVATGRRTPVLQATEVGEVAPAPDGSTLALTLPPDDVPPDAGTSSPALVDLPA</sequence>
<evidence type="ECO:0000313" key="2">
    <source>
        <dbReference type="EMBL" id="NKY41097.1"/>
    </source>
</evidence>
<feature type="region of interest" description="Disordered" evidence="1">
    <location>
        <begin position="134"/>
        <end position="172"/>
    </location>
</feature>
<gene>
    <name evidence="2" type="ORF">HGA02_16660</name>
</gene>